<organism evidence="2 3">
    <name type="scientific">Armillaria luteobubalina</name>
    <dbReference type="NCBI Taxonomy" id="153913"/>
    <lineage>
        <taxon>Eukaryota</taxon>
        <taxon>Fungi</taxon>
        <taxon>Dikarya</taxon>
        <taxon>Basidiomycota</taxon>
        <taxon>Agaricomycotina</taxon>
        <taxon>Agaricomycetes</taxon>
        <taxon>Agaricomycetidae</taxon>
        <taxon>Agaricales</taxon>
        <taxon>Marasmiineae</taxon>
        <taxon>Physalacriaceae</taxon>
        <taxon>Armillaria</taxon>
    </lineage>
</organism>
<name>A0AA39UJB3_9AGAR</name>
<comment type="caution">
    <text evidence="2">The sequence shown here is derived from an EMBL/GenBank/DDBJ whole genome shotgun (WGS) entry which is preliminary data.</text>
</comment>
<sequence length="524" mass="58850">MAYVPTKKADFDPRLAHLLPDYSHVPPDAQIIKLLQNNVPPTTIEKKSLKATLSETPDRVAELDSLIDSTTSLLRYLTKDRNQALENEANARKILSPSRRLPPELLTEIFMHSLPLHSVGPRLDPRQFPWTLSHVCRQWREVAICTPELWSRICLDFVNDRFLNGSRMQEAAFMLGVILDRARPHDLEVAIWLEDDIYTHPIFPVLLSSVRYWKSLDIIGMSIDLGFLSPCRCFFDRLETATVDGDHGGGSEALDIFAVAPCLRSFKNGLDAPFSLPDHLVEFEDSDSFNENTCITLRRLVNVETLTLSCSSYSSELPKIHLPRLSHLGLRMIGQTVSTAVLTYNHFDLPSLTHITLLFSYGQLLFDLAINAIHSSTVTSLTLIWPSSVSRTHLASDTRPNLSSLFALPNLRCLTVEGCPYINAFLGELSIGPGVNMIFPQVSKLDIICGHGFDFPEDVLDMHILVELIQSRRDQGALREFKIKWERGLVDDDAHICRRWQQLSAPGGGIQISASIKGLETNSF</sequence>
<evidence type="ECO:0000259" key="1">
    <source>
        <dbReference type="Pfam" id="PF12937"/>
    </source>
</evidence>
<evidence type="ECO:0000313" key="2">
    <source>
        <dbReference type="EMBL" id="KAK0491712.1"/>
    </source>
</evidence>
<dbReference type="EMBL" id="JAUEPU010000033">
    <property type="protein sequence ID" value="KAK0491712.1"/>
    <property type="molecule type" value="Genomic_DNA"/>
</dbReference>
<dbReference type="Proteomes" id="UP001175228">
    <property type="component" value="Unassembled WGS sequence"/>
</dbReference>
<dbReference type="Pfam" id="PF12937">
    <property type="entry name" value="F-box-like"/>
    <property type="match status" value="1"/>
</dbReference>
<gene>
    <name evidence="2" type="ORF">EDD18DRAFT_539430</name>
</gene>
<evidence type="ECO:0000313" key="3">
    <source>
        <dbReference type="Proteomes" id="UP001175228"/>
    </source>
</evidence>
<proteinExistence type="predicted"/>
<dbReference type="SUPFAM" id="SSF52058">
    <property type="entry name" value="L domain-like"/>
    <property type="match status" value="1"/>
</dbReference>
<accession>A0AA39UJB3</accession>
<dbReference type="Gene3D" id="1.20.1280.50">
    <property type="match status" value="1"/>
</dbReference>
<dbReference type="SUPFAM" id="SSF81383">
    <property type="entry name" value="F-box domain"/>
    <property type="match status" value="1"/>
</dbReference>
<keyword evidence="3" id="KW-1185">Reference proteome</keyword>
<dbReference type="InterPro" id="IPR036047">
    <property type="entry name" value="F-box-like_dom_sf"/>
</dbReference>
<protein>
    <recommendedName>
        <fullName evidence="1">F-box domain-containing protein</fullName>
    </recommendedName>
</protein>
<dbReference type="AlphaFoldDB" id="A0AA39UJB3"/>
<reference evidence="2" key="1">
    <citation type="submission" date="2023-06" db="EMBL/GenBank/DDBJ databases">
        <authorList>
            <consortium name="Lawrence Berkeley National Laboratory"/>
            <person name="Ahrendt S."/>
            <person name="Sahu N."/>
            <person name="Indic B."/>
            <person name="Wong-Bajracharya J."/>
            <person name="Merenyi Z."/>
            <person name="Ke H.-M."/>
            <person name="Monk M."/>
            <person name="Kocsube S."/>
            <person name="Drula E."/>
            <person name="Lipzen A."/>
            <person name="Balint B."/>
            <person name="Henrissat B."/>
            <person name="Andreopoulos B."/>
            <person name="Martin F.M."/>
            <person name="Harder C.B."/>
            <person name="Rigling D."/>
            <person name="Ford K.L."/>
            <person name="Foster G.D."/>
            <person name="Pangilinan J."/>
            <person name="Papanicolaou A."/>
            <person name="Barry K."/>
            <person name="LaButti K."/>
            <person name="Viragh M."/>
            <person name="Koriabine M."/>
            <person name="Yan M."/>
            <person name="Riley R."/>
            <person name="Champramary S."/>
            <person name="Plett K.L."/>
            <person name="Tsai I.J."/>
            <person name="Slot J."/>
            <person name="Sipos G."/>
            <person name="Plett J."/>
            <person name="Nagy L.G."/>
            <person name="Grigoriev I.V."/>
        </authorList>
    </citation>
    <scope>NUCLEOTIDE SEQUENCE</scope>
    <source>
        <strain evidence="2">HWK02</strain>
    </source>
</reference>
<dbReference type="InterPro" id="IPR001810">
    <property type="entry name" value="F-box_dom"/>
</dbReference>
<feature type="domain" description="F-box" evidence="1">
    <location>
        <begin position="100"/>
        <end position="155"/>
    </location>
</feature>